<dbReference type="PANTHER" id="PTHR13587">
    <property type="entry name" value="INTEGRATOR COMPLEX SUBUNIT 3"/>
    <property type="match status" value="1"/>
</dbReference>
<dbReference type="OrthoDB" id="2021145at2759"/>
<comment type="subcellular location">
    <subcellularLocation>
        <location evidence="2">Cytoplasm</location>
    </subcellularLocation>
    <subcellularLocation>
        <location evidence="1">Nucleus</location>
    </subcellularLocation>
</comment>
<name>A0A3P6T5A7_LITSI</name>
<evidence type="ECO:0000313" key="11">
    <source>
        <dbReference type="EMBL" id="VDK83152.1"/>
    </source>
</evidence>
<evidence type="ECO:0000256" key="8">
    <source>
        <dbReference type="SAM" id="MobiDB-lite"/>
    </source>
</evidence>
<dbReference type="InterPro" id="IPR019333">
    <property type="entry name" value="INTS3_N"/>
</dbReference>
<dbReference type="GO" id="GO:0005634">
    <property type="term" value="C:nucleus"/>
    <property type="evidence" value="ECO:0007669"/>
    <property type="project" value="UniProtKB-SubCell"/>
</dbReference>
<evidence type="ECO:0000256" key="3">
    <source>
        <dbReference type="ARBA" id="ARBA00006130"/>
    </source>
</evidence>
<dbReference type="GO" id="GO:0005737">
    <property type="term" value="C:cytoplasm"/>
    <property type="evidence" value="ECO:0007669"/>
    <property type="project" value="UniProtKB-SubCell"/>
</dbReference>
<evidence type="ECO:0000256" key="1">
    <source>
        <dbReference type="ARBA" id="ARBA00004123"/>
    </source>
</evidence>
<dbReference type="Pfam" id="PF10189">
    <property type="entry name" value="Ints3_N"/>
    <property type="match status" value="1"/>
</dbReference>
<dbReference type="EMBL" id="UYRX01000507">
    <property type="protein sequence ID" value="VDK83152.1"/>
    <property type="molecule type" value="Genomic_DNA"/>
</dbReference>
<evidence type="ECO:0000256" key="4">
    <source>
        <dbReference type="ARBA" id="ARBA00022490"/>
    </source>
</evidence>
<evidence type="ECO:0000256" key="2">
    <source>
        <dbReference type="ARBA" id="ARBA00004496"/>
    </source>
</evidence>
<keyword evidence="4" id="KW-0963">Cytoplasm</keyword>
<sequence length="1019" mass="116783">MEPSSTRVKRPSKLLNLSNFEQRDELEEKLENGFNMVQNRTSGLPEKESYDVLLQMAGETKMFENITGGLLYGLLTEPQNAQKYFSIISLLAHDGWFCALCNVNMILFELYPRMRPEVREQIVYFFREAIKSNVPKIDNVLINYLRNANDGSDLKETATLLSAVAGMLNDHHAWLSELKPKASLIPVTLLTFTNSFNAFELLRTQMINVCHWLLTERFVDCAQLGRDLVLALMRVSKIPQFASVWKHLLYNPSKLGPNISVEELMSRICPHTFPLYRISVAMQRKLEFIFAKVKPGTHERHLDWFKKQYLSNPEAGSLRSELVRCAIFLSCGETPQVGQEMKAVFITSIFPQTSSIMEQQWCKLHLLWDWFCYDPATGGHVLIEPAFHVLRHLLHVQPLLANSLVDFMIRLHMKEKRHQKPKFQMSYELHPQLQQRITTSVTNSFKFLIDHNILGSPAIIFDNPVLQKNVRENFRDTFRGLFRPLQPTQGHSSAPGIELAEVPISDVEVTPSETASTVLEDIVIMDSLVGEDGGSVDEEFGLSCEEKVMTLLAAVKEEFREPIENLSNVKSSDNDMRCEMMQKLLSSIFDNDELLDEEQIELLSECLLLIFRKDIRNRKPLLEGFLETPEVLEEMFNQPLYVIFRNLCLTPDSDGTRQLLLSLIAEMCERCPSISYLLLFFTSSNRRDQNDTAIAAYIDLCRLLDSPPIQQIVSDLQQCHIDDYVLFAHLIPYVYEKFATEAMGSIELMKLLAHSLDGRQIADLIGEMVRENISFFRKDSFLSIVSASLTWETTAQFVFWQLVHAEGVPVDWILQMISKLQYPKHSEAIAQVYIMLQRMDREPNMGLIRNLLSRTPSDMFTVNCLKLLIKDPDYAVRVAELLSNLIDKLIQSGDLLPTHCKGKRPTQRYVCLDQLFSHLDKFRQSCLSKDSHVAEAFLARPTLQEAFTAARAAEKVSSLRIRYSELFAVMEILSDDNAQTARSLRRTKTSKKITADMSDEEGKNSKRKRQKLIVDSDSD</sequence>
<accession>A0A3P6T5A7</accession>
<comment type="function">
    <text evidence="7">Component of the integrator complex, a multiprotein complex that terminates RNA polymerase II (Pol II) transcription in the promoter-proximal region of genes. The integrator complex provides a quality checkpoint during transcription elongation by driving premature transcription termination of transcripts that are unfavorably configured for transcriptional elongation: the complex terminates transcription by (1) catalyzing dephosphorylation of the C-terminal domain (CTD) of Pol II subunit Polr2A/Rbp1 and Spt5, and (2) degrading the exiting nascent RNA transcript via endonuclease activity. The integrator complex is also involved in the 3'-end processing of the U7 snRNA, and also the spliceosomal snRNAs U1, U2, U4 and U5.</text>
</comment>
<evidence type="ECO:0000256" key="5">
    <source>
        <dbReference type="ARBA" id="ARBA00023242"/>
    </source>
</evidence>
<dbReference type="STRING" id="42156.A0A3P6T5A7"/>
<gene>
    <name evidence="11" type="ORF">NLS_LOCUS6081</name>
</gene>
<dbReference type="Pfam" id="PF24566">
    <property type="entry name" value="HEAT_Ints3_C"/>
    <property type="match status" value="1"/>
</dbReference>
<dbReference type="InterPro" id="IPR056518">
    <property type="entry name" value="HEAT_Ints3_C"/>
</dbReference>
<evidence type="ECO:0000256" key="6">
    <source>
        <dbReference type="ARBA" id="ARBA00032741"/>
    </source>
</evidence>
<dbReference type="Proteomes" id="UP000277928">
    <property type="component" value="Unassembled WGS sequence"/>
</dbReference>
<keyword evidence="5" id="KW-0539">Nucleus</keyword>
<comment type="similarity">
    <text evidence="3">Belongs to the Integrator subunit 3 family.</text>
</comment>
<proteinExistence type="inferred from homology"/>
<feature type="domain" description="Ints3-like C-terminal" evidence="10">
    <location>
        <begin position="570"/>
        <end position="969"/>
    </location>
</feature>
<feature type="region of interest" description="Disordered" evidence="8">
    <location>
        <begin position="980"/>
        <end position="1019"/>
    </location>
</feature>
<evidence type="ECO:0000259" key="9">
    <source>
        <dbReference type="Pfam" id="PF10189"/>
    </source>
</evidence>
<keyword evidence="12" id="KW-1185">Reference proteome</keyword>
<evidence type="ECO:0000256" key="7">
    <source>
        <dbReference type="ARBA" id="ARBA00054331"/>
    </source>
</evidence>
<dbReference type="OMA" id="FEQYCLW"/>
<feature type="domain" description="Integrator complex subunit 3 N-terminal" evidence="9">
    <location>
        <begin position="64"/>
        <end position="475"/>
    </location>
</feature>
<evidence type="ECO:0000259" key="10">
    <source>
        <dbReference type="Pfam" id="PF24566"/>
    </source>
</evidence>
<reference evidence="11 12" key="1">
    <citation type="submission" date="2018-08" db="EMBL/GenBank/DDBJ databases">
        <authorList>
            <person name="Laetsch R D."/>
            <person name="Stevens L."/>
            <person name="Kumar S."/>
            <person name="Blaxter L. M."/>
        </authorList>
    </citation>
    <scope>NUCLEOTIDE SEQUENCE [LARGE SCALE GENOMIC DNA]</scope>
</reference>
<organism evidence="11 12">
    <name type="scientific">Litomosoides sigmodontis</name>
    <name type="common">Filarial nematode worm</name>
    <dbReference type="NCBI Taxonomy" id="42156"/>
    <lineage>
        <taxon>Eukaryota</taxon>
        <taxon>Metazoa</taxon>
        <taxon>Ecdysozoa</taxon>
        <taxon>Nematoda</taxon>
        <taxon>Chromadorea</taxon>
        <taxon>Rhabditida</taxon>
        <taxon>Spirurina</taxon>
        <taxon>Spiruromorpha</taxon>
        <taxon>Filarioidea</taxon>
        <taxon>Onchocercidae</taxon>
        <taxon>Litomosoides</taxon>
    </lineage>
</organism>
<dbReference type="AlphaFoldDB" id="A0A3P6T5A7"/>
<dbReference type="InterPro" id="IPR045334">
    <property type="entry name" value="INTS3"/>
</dbReference>
<protein>
    <recommendedName>
        <fullName evidence="6">SOSS complex subunit A homolog</fullName>
    </recommendedName>
</protein>
<evidence type="ECO:0000313" key="12">
    <source>
        <dbReference type="Proteomes" id="UP000277928"/>
    </source>
</evidence>
<dbReference type="PANTHER" id="PTHR13587:SF7">
    <property type="entry name" value="INTEGRATOR COMPLEX SUBUNIT 3"/>
    <property type="match status" value="1"/>
</dbReference>